<dbReference type="GeneID" id="39480851"/>
<name>A0A9X1RAW2_9BRAD</name>
<proteinExistence type="predicted"/>
<comment type="caution">
    <text evidence="2">The sequence shown here is derived from an EMBL/GenBank/DDBJ whole genome shotgun (WGS) entry which is preliminary data.</text>
</comment>
<gene>
    <name evidence="3" type="ORF">L6637_25565</name>
    <name evidence="2" type="ORF">L6654_16460</name>
</gene>
<evidence type="ECO:0000313" key="4">
    <source>
        <dbReference type="Proteomes" id="UP001139012"/>
    </source>
</evidence>
<dbReference type="InterPro" id="IPR036259">
    <property type="entry name" value="MFS_trans_sf"/>
</dbReference>
<feature type="transmembrane region" description="Helical" evidence="1">
    <location>
        <begin position="45"/>
        <end position="67"/>
    </location>
</feature>
<protein>
    <recommendedName>
        <fullName evidence="6">MFS transporter</fullName>
    </recommendedName>
</protein>
<evidence type="ECO:0008006" key="6">
    <source>
        <dbReference type="Google" id="ProtNLM"/>
    </source>
</evidence>
<dbReference type="Proteomes" id="UP001139012">
    <property type="component" value="Unassembled WGS sequence"/>
</dbReference>
<organism evidence="2 5">
    <name type="scientific">Bradyrhizobium zhengyangense</name>
    <dbReference type="NCBI Taxonomy" id="2911009"/>
    <lineage>
        <taxon>Bacteria</taxon>
        <taxon>Pseudomonadati</taxon>
        <taxon>Pseudomonadota</taxon>
        <taxon>Alphaproteobacteria</taxon>
        <taxon>Hyphomicrobiales</taxon>
        <taxon>Nitrobacteraceae</taxon>
        <taxon>Bradyrhizobium</taxon>
    </lineage>
</organism>
<evidence type="ECO:0000313" key="3">
    <source>
        <dbReference type="EMBL" id="MCG2670340.1"/>
    </source>
</evidence>
<feature type="transmembrane region" description="Helical" evidence="1">
    <location>
        <begin position="87"/>
        <end position="113"/>
    </location>
</feature>
<dbReference type="EMBL" id="JAKLTY010000009">
    <property type="protein sequence ID" value="MCG2628227.1"/>
    <property type="molecule type" value="Genomic_DNA"/>
</dbReference>
<evidence type="ECO:0000256" key="1">
    <source>
        <dbReference type="SAM" id="Phobius"/>
    </source>
</evidence>
<dbReference type="Gene3D" id="1.20.1250.20">
    <property type="entry name" value="MFS general substrate transporter like domains"/>
    <property type="match status" value="1"/>
</dbReference>
<dbReference type="EMBL" id="JAKLUA010000009">
    <property type="protein sequence ID" value="MCG2670340.1"/>
    <property type="molecule type" value="Genomic_DNA"/>
</dbReference>
<dbReference type="SUPFAM" id="SSF103473">
    <property type="entry name" value="MFS general substrate transporter"/>
    <property type="match status" value="1"/>
</dbReference>
<dbReference type="RefSeq" id="WP_128930013.1">
    <property type="nucleotide sequence ID" value="NZ_JAKLTY010000009.1"/>
</dbReference>
<evidence type="ECO:0000313" key="2">
    <source>
        <dbReference type="EMBL" id="MCG2628227.1"/>
    </source>
</evidence>
<dbReference type="AlphaFoldDB" id="A0A9X1RAW2"/>
<evidence type="ECO:0000313" key="5">
    <source>
        <dbReference type="Proteomes" id="UP001139054"/>
    </source>
</evidence>
<sequence length="125" mass="13112">MAQINSLGSKISLVTGHMAGMIDQPALPIWVGVLISEYAFSPARAGALPTLFLGAMVFASVTLSPFFHRAPGRWMPTLGFGISAGTFYVMAGFTEFSILAVGHFVAGLATGVARITHIVSLQWGG</sequence>
<keyword evidence="1" id="KW-0472">Membrane</keyword>
<keyword evidence="1" id="KW-0812">Transmembrane</keyword>
<keyword evidence="4" id="KW-1185">Reference proteome</keyword>
<reference evidence="2" key="1">
    <citation type="submission" date="2022-01" db="EMBL/GenBank/DDBJ databases">
        <title>Genome sequnece data of strain Bradyrhizobium sp. nov.</title>
        <authorList>
            <person name="Zhang J."/>
        </authorList>
    </citation>
    <scope>NUCLEOTIDE SEQUENCE</scope>
    <source>
        <strain evidence="3">WYCCWR 12774</strain>
        <strain evidence="2">WYCCWR 13023</strain>
    </source>
</reference>
<keyword evidence="1" id="KW-1133">Transmembrane helix</keyword>
<dbReference type="Proteomes" id="UP001139054">
    <property type="component" value="Unassembled WGS sequence"/>
</dbReference>
<accession>A0A9X1RAW2</accession>